<dbReference type="Pfam" id="PF06082">
    <property type="entry name" value="YjbH"/>
    <property type="match status" value="1"/>
</dbReference>
<accession>V5HL76</accession>
<proteinExistence type="predicted"/>
<dbReference type="eggNOG" id="ENOG502Z9HX">
    <property type="taxonomic scope" value="Bacteria"/>
</dbReference>
<sequence>MDVPMPTDSIPAKVSRTVIASLIATLSYPVFAQVDILPSQQGFSGLIFTPNAQTLATGRGSAQFAQGVPYQNSIAELDSWYVNAGVFPHLEVGSRIVTAEYDSNCFTDGCGIRDLSATAKLQMPYLEEFLGFNLAFGAQDIGGAASNFDAYFVVADTEIDAFNLRLSGGYGKSELSLGVLDGPFAGAEWQPFEFIQLAGEYDAQEFNAAVRLMTPTDMLPYGAQLAAQYQLYSGHENKDQTLWGVSASVPFFGDTFTRQKYSDVKPNTQTQVQSQLAHNEASSLTQLIGKLEQEGFVNISVGSNLDTLVIALENKRYQHNAMDGAGVALGIISAYAGEGVFADLPRGTSKAQKVDLVLLKNKLPMLAINTELQCYRDFLQVGTECSHTAFSTENLTDKLAMTTWLYEVSNDGFGYSEITFAPVMNYAVATEYGFFDYSIGLGTNLYTPLWKGGAIDVRHILPIANSDDYDEGYYARGALENQIDRALLHQAFNLPADMMTQFSLGLIRGDYYGGQNETQWYSAQGMHNLGFEVGYFTASESTDPEARTPLLAHYRLSVAQWNWQMQVQGGEFWGGDQGVKATSSHWLGDTRLDASYLNSEREQFVTFNVSVPLTFWRGMQPQPITVRGTSEWNFSVQTRVGESHNQLNTGLGKTASNYHNLDRQYFDRARLNPNYFEHNPTRLRNAYLRYLDEVIYE</sequence>
<evidence type="ECO:0000313" key="1">
    <source>
        <dbReference type="EMBL" id="GAD89925.1"/>
    </source>
</evidence>
<gene>
    <name evidence="1" type="ORF">VHA01S_029_00580</name>
</gene>
<dbReference type="Proteomes" id="UP000017800">
    <property type="component" value="Unassembled WGS sequence"/>
</dbReference>
<dbReference type="EMBL" id="BAUJ01000029">
    <property type="protein sequence ID" value="GAD89925.1"/>
    <property type="molecule type" value="Genomic_DNA"/>
</dbReference>
<dbReference type="InterPro" id="IPR010344">
    <property type="entry name" value="YbjH"/>
</dbReference>
<evidence type="ECO:0000313" key="2">
    <source>
        <dbReference type="Proteomes" id="UP000017800"/>
    </source>
</evidence>
<keyword evidence="2" id="KW-1185">Reference proteome</keyword>
<comment type="caution">
    <text evidence="1">The sequence shown here is derived from an EMBL/GenBank/DDBJ whole genome shotgun (WGS) entry which is preliminary data.</text>
</comment>
<reference evidence="1 2" key="1">
    <citation type="submission" date="2013-10" db="EMBL/GenBank/DDBJ databases">
        <authorList>
            <person name="Ichikawa N."/>
            <person name="Kimura A."/>
            <person name="Ohji S."/>
            <person name="Hosoyama A."/>
            <person name="Fujita N."/>
        </authorList>
    </citation>
    <scope>NUCLEOTIDE SEQUENCE [LARGE SCALE GENOMIC DNA]</scope>
    <source>
        <strain evidence="1 2">NBRC 102217</strain>
    </source>
</reference>
<dbReference type="AlphaFoldDB" id="V5HL76"/>
<organism evidence="1 2">
    <name type="scientific">Vibrio halioticoli NBRC 102217</name>
    <dbReference type="NCBI Taxonomy" id="1219072"/>
    <lineage>
        <taxon>Bacteria</taxon>
        <taxon>Pseudomonadati</taxon>
        <taxon>Pseudomonadota</taxon>
        <taxon>Gammaproteobacteria</taxon>
        <taxon>Vibrionales</taxon>
        <taxon>Vibrionaceae</taxon>
        <taxon>Vibrio</taxon>
    </lineage>
</organism>
<evidence type="ECO:0008006" key="3">
    <source>
        <dbReference type="Google" id="ProtNLM"/>
    </source>
</evidence>
<name>V5HL76_9VIBR</name>
<reference evidence="1 2" key="2">
    <citation type="submission" date="2013-11" db="EMBL/GenBank/DDBJ databases">
        <title>Whole genome shotgun sequence of Vibrio halioticoli NBRC 102217.</title>
        <authorList>
            <person name="Isaki S."/>
            <person name="Kimura A."/>
            <person name="Ohji S."/>
            <person name="Hosoyama A."/>
            <person name="Fujita N."/>
            <person name="Hashimoto M."/>
            <person name="Hosoyama Y."/>
            <person name="Yamazoe A."/>
        </authorList>
    </citation>
    <scope>NUCLEOTIDE SEQUENCE [LARGE SCALE GENOMIC DNA]</scope>
    <source>
        <strain evidence="1 2">NBRC 102217</strain>
    </source>
</reference>
<protein>
    <recommendedName>
        <fullName evidence="3">Exopolysaccharide biosynthesis protein YbjH</fullName>
    </recommendedName>
</protein>